<protein>
    <submittedName>
        <fullName evidence="2">Uncharacterized protein</fullName>
    </submittedName>
</protein>
<dbReference type="PANTHER" id="PTHR33530">
    <property type="entry name" value="OS01G0147100 PROTEIN"/>
    <property type="match status" value="1"/>
</dbReference>
<proteinExistence type="predicted"/>
<dbReference type="PANTHER" id="PTHR33530:SF12">
    <property type="entry name" value="MAJOR FACILITATOR SUPERFAMILY (MFS) PROFILE DOMAIN-CONTAINING PROTEIN"/>
    <property type="match status" value="1"/>
</dbReference>
<evidence type="ECO:0000313" key="2">
    <source>
        <dbReference type="EMBL" id="KAF0898186.1"/>
    </source>
</evidence>
<comment type="caution">
    <text evidence="2">The sequence shown here is derived from an EMBL/GenBank/DDBJ whole genome shotgun (WGS) entry which is preliminary data.</text>
</comment>
<evidence type="ECO:0000256" key="1">
    <source>
        <dbReference type="SAM" id="Phobius"/>
    </source>
</evidence>
<organism evidence="2 3">
    <name type="scientific">Oryza meyeriana var. granulata</name>
    <dbReference type="NCBI Taxonomy" id="110450"/>
    <lineage>
        <taxon>Eukaryota</taxon>
        <taxon>Viridiplantae</taxon>
        <taxon>Streptophyta</taxon>
        <taxon>Embryophyta</taxon>
        <taxon>Tracheophyta</taxon>
        <taxon>Spermatophyta</taxon>
        <taxon>Magnoliopsida</taxon>
        <taxon>Liliopsida</taxon>
        <taxon>Poales</taxon>
        <taxon>Poaceae</taxon>
        <taxon>BOP clade</taxon>
        <taxon>Oryzoideae</taxon>
        <taxon>Oryzeae</taxon>
        <taxon>Oryzinae</taxon>
        <taxon>Oryza</taxon>
        <taxon>Oryza meyeriana</taxon>
    </lineage>
</organism>
<feature type="transmembrane region" description="Helical" evidence="1">
    <location>
        <begin position="59"/>
        <end position="81"/>
    </location>
</feature>
<dbReference type="EMBL" id="SPHZ02000009">
    <property type="protein sequence ID" value="KAF0898186.1"/>
    <property type="molecule type" value="Genomic_DNA"/>
</dbReference>
<gene>
    <name evidence="2" type="ORF">E2562_001830</name>
</gene>
<feature type="transmembrane region" description="Helical" evidence="1">
    <location>
        <begin position="20"/>
        <end position="39"/>
    </location>
</feature>
<dbReference type="Proteomes" id="UP000479710">
    <property type="component" value="Unassembled WGS sequence"/>
</dbReference>
<evidence type="ECO:0000313" key="3">
    <source>
        <dbReference type="Proteomes" id="UP000479710"/>
    </source>
</evidence>
<dbReference type="AlphaFoldDB" id="A0A6G1CDF8"/>
<dbReference type="Pfam" id="PF12442">
    <property type="entry name" value="DUF3681"/>
    <property type="match status" value="1"/>
</dbReference>
<keyword evidence="1" id="KW-1133">Transmembrane helix</keyword>
<feature type="transmembrane region" description="Helical" evidence="1">
    <location>
        <begin position="96"/>
        <end position="116"/>
    </location>
</feature>
<keyword evidence="1" id="KW-0472">Membrane</keyword>
<keyword evidence="3" id="KW-1185">Reference proteome</keyword>
<keyword evidence="1" id="KW-0812">Transmembrane</keyword>
<dbReference type="InterPro" id="IPR022149">
    <property type="entry name" value="DUF3681"/>
</dbReference>
<dbReference type="OrthoDB" id="687678at2759"/>
<reference evidence="2 3" key="1">
    <citation type="submission" date="2019-11" db="EMBL/GenBank/DDBJ databases">
        <title>Whole genome sequence of Oryza granulata.</title>
        <authorList>
            <person name="Li W."/>
        </authorList>
    </citation>
    <scope>NUCLEOTIDE SEQUENCE [LARGE SCALE GENOMIC DNA]</scope>
    <source>
        <strain evidence="3">cv. Menghai</strain>
        <tissue evidence="2">Leaf</tissue>
    </source>
</reference>
<name>A0A6G1CDF8_9ORYZ</name>
<sequence>MAMAFPQPGLMELVADPARLPVALITLGAVQSAAGFSLILSRAPGGIFLRLHGSAPRYLYYGILSAVVIFGLAEMSFGYWVAPRDLDGWRAIAKTMLWVSILFLVLVAALGGLVLLK</sequence>
<accession>A0A6G1CDF8</accession>